<dbReference type="EMBL" id="JBHLUN010000008">
    <property type="protein sequence ID" value="MFC0408898.1"/>
    <property type="molecule type" value="Genomic_DNA"/>
</dbReference>
<dbReference type="RefSeq" id="WP_377044654.1">
    <property type="nucleotide sequence ID" value="NZ_JBHLUN010000008.1"/>
</dbReference>
<evidence type="ECO:0000313" key="2">
    <source>
        <dbReference type="Proteomes" id="UP001589865"/>
    </source>
</evidence>
<reference evidence="1 2" key="1">
    <citation type="submission" date="2024-09" db="EMBL/GenBank/DDBJ databases">
        <authorList>
            <person name="Sun Q."/>
            <person name="Mori K."/>
        </authorList>
    </citation>
    <scope>NUCLEOTIDE SEQUENCE [LARGE SCALE GENOMIC DNA]</scope>
    <source>
        <strain evidence="1 2">TBRC 5777</strain>
    </source>
</reference>
<dbReference type="InterPro" id="IPR021473">
    <property type="entry name" value="DUF3126"/>
</dbReference>
<dbReference type="Pfam" id="PF11324">
    <property type="entry name" value="DUF3126"/>
    <property type="match status" value="1"/>
</dbReference>
<gene>
    <name evidence="1" type="ORF">ACFFGY_11590</name>
</gene>
<evidence type="ECO:0000313" key="1">
    <source>
        <dbReference type="EMBL" id="MFC0408898.1"/>
    </source>
</evidence>
<accession>A0ABV6JWE4</accession>
<name>A0ABV6JWE4_9PROT</name>
<protein>
    <submittedName>
        <fullName evidence="1">DUF3126 family protein</fullName>
    </submittedName>
</protein>
<keyword evidence="2" id="KW-1185">Reference proteome</keyword>
<comment type="caution">
    <text evidence="1">The sequence shown here is derived from an EMBL/GenBank/DDBJ whole genome shotgun (WGS) entry which is preliminary data.</text>
</comment>
<dbReference type="Proteomes" id="UP001589865">
    <property type="component" value="Unassembled WGS sequence"/>
</dbReference>
<proteinExistence type="predicted"/>
<organism evidence="1 2">
    <name type="scientific">Roseomonas elaeocarpi</name>
    <dbReference type="NCBI Taxonomy" id="907779"/>
    <lineage>
        <taxon>Bacteria</taxon>
        <taxon>Pseudomonadati</taxon>
        <taxon>Pseudomonadota</taxon>
        <taxon>Alphaproteobacteria</taxon>
        <taxon>Acetobacterales</taxon>
        <taxon>Roseomonadaceae</taxon>
        <taxon>Roseomonas</taxon>
    </lineage>
</organism>
<sequence length="72" mass="7987">MTPAEIAQVQAHLRKQFNNQRIVVAAPKQRGGSVELRIGDEFIGTIHRDAEDGDVSYAIQMVVLAEDLNQIN</sequence>